<keyword evidence="6" id="KW-1185">Reference proteome</keyword>
<evidence type="ECO:0000256" key="2">
    <source>
        <dbReference type="ARBA" id="ARBA00022670"/>
    </source>
</evidence>
<dbReference type="GO" id="GO:0006508">
    <property type="term" value="P:proteolysis"/>
    <property type="evidence" value="ECO:0007669"/>
    <property type="project" value="UniProtKB-KW"/>
</dbReference>
<evidence type="ECO:0000256" key="1">
    <source>
        <dbReference type="ARBA" id="ARBA00022612"/>
    </source>
</evidence>
<dbReference type="GO" id="GO:0008233">
    <property type="term" value="F:peptidase activity"/>
    <property type="evidence" value="ECO:0007669"/>
    <property type="project" value="UniProtKB-KW"/>
</dbReference>
<dbReference type="Proteomes" id="UP001196843">
    <property type="component" value="Unassembled WGS sequence"/>
</dbReference>
<feature type="domain" description="Prohead serine protease" evidence="4">
    <location>
        <begin position="47"/>
        <end position="199"/>
    </location>
</feature>
<proteinExistence type="predicted"/>
<evidence type="ECO:0000259" key="4">
    <source>
        <dbReference type="Pfam" id="PF04586"/>
    </source>
</evidence>
<keyword evidence="1" id="KW-1188">Viral release from host cell</keyword>
<evidence type="ECO:0000313" key="5">
    <source>
        <dbReference type="EMBL" id="MBW9094634.1"/>
    </source>
</evidence>
<protein>
    <submittedName>
        <fullName evidence="5">HK97 family phage prohead protease</fullName>
    </submittedName>
</protein>
<evidence type="ECO:0000313" key="6">
    <source>
        <dbReference type="Proteomes" id="UP001196843"/>
    </source>
</evidence>
<comment type="caution">
    <text evidence="5">The sequence shown here is derived from an EMBL/GenBank/DDBJ whole genome shotgun (WGS) entry which is preliminary data.</text>
</comment>
<accession>A0ABS7HQB4</accession>
<gene>
    <name evidence="5" type="ORF">JNB62_13135</name>
</gene>
<keyword evidence="3" id="KW-0378">Hydrolase</keyword>
<dbReference type="InterPro" id="IPR054613">
    <property type="entry name" value="Peptidase_S78_dom"/>
</dbReference>
<dbReference type="InterPro" id="IPR006433">
    <property type="entry name" value="Prohead_protease"/>
</dbReference>
<organism evidence="5 6">
    <name type="scientific">Microbacterium jejuense</name>
    <dbReference type="NCBI Taxonomy" id="1263637"/>
    <lineage>
        <taxon>Bacteria</taxon>
        <taxon>Bacillati</taxon>
        <taxon>Actinomycetota</taxon>
        <taxon>Actinomycetes</taxon>
        <taxon>Micrococcales</taxon>
        <taxon>Microbacteriaceae</taxon>
        <taxon>Microbacterium</taxon>
    </lineage>
</organism>
<dbReference type="EMBL" id="JAEUAW010000010">
    <property type="protein sequence ID" value="MBW9094634.1"/>
    <property type="molecule type" value="Genomic_DNA"/>
</dbReference>
<sequence>MTFTATMEADIAGRRAACSGTRAIPSSELRSEAFAAQLRSSIIEQNGKEFVQLEGVASVVDTWYEMYDFWGPYSEKVARGAFDKTLAAMPDVAFLLNHRGMTMARTKVSRTLTLWTDDAGSLAMRALLNAQRQDVQDLRHAVDDGDVDQMSFAFRITDGNWNMDFTEFTITEVDLDRGDVSAVNYGANPYTSISARSKQALASVDDLPVPVLRALVARGQERLSGADVDQASDATVEERTQRSAASLALSAALARDELRAAIA</sequence>
<dbReference type="NCBIfam" id="TIGR01543">
    <property type="entry name" value="proheadase_HK97"/>
    <property type="match status" value="1"/>
</dbReference>
<name>A0ABS7HQB4_9MICO</name>
<dbReference type="Pfam" id="PF04586">
    <property type="entry name" value="Peptidase_S78"/>
    <property type="match status" value="1"/>
</dbReference>
<reference evidence="5 6" key="1">
    <citation type="journal article" date="2021" name="MBio">
        <title>Poor Competitiveness of Bradyrhizobium in Pigeon Pea Root Colonization in Indian Soils.</title>
        <authorList>
            <person name="Chalasani D."/>
            <person name="Basu A."/>
            <person name="Pullabhotla S.V.S.R.N."/>
            <person name="Jorrin B."/>
            <person name="Neal A.L."/>
            <person name="Poole P.S."/>
            <person name="Podile A.R."/>
            <person name="Tkacz A."/>
        </authorList>
    </citation>
    <scope>NUCLEOTIDE SEQUENCE [LARGE SCALE GENOMIC DNA]</scope>
    <source>
        <strain evidence="5 6">HU14</strain>
    </source>
</reference>
<dbReference type="RefSeq" id="WP_220301357.1">
    <property type="nucleotide sequence ID" value="NZ_JAEUAW010000010.1"/>
</dbReference>
<keyword evidence="2 5" id="KW-0645">Protease</keyword>
<evidence type="ECO:0000256" key="3">
    <source>
        <dbReference type="ARBA" id="ARBA00022801"/>
    </source>
</evidence>